<comment type="caution">
    <text evidence="22">The sequence shown here is derived from an EMBL/GenBank/DDBJ whole genome shotgun (WGS) entry which is preliminary data.</text>
</comment>
<keyword evidence="11 18" id="KW-0129">CBS domain</keyword>
<comment type="cofactor">
    <cofactor evidence="1 13">
        <name>K(+)</name>
        <dbReference type="ChEBI" id="CHEBI:29103"/>
    </cofactor>
</comment>
<feature type="binding site" evidence="13">
    <location>
        <position position="483"/>
    </location>
    <ligand>
        <name>K(+)</name>
        <dbReference type="ChEBI" id="CHEBI:29103"/>
        <note>ligand shared between two tetrameric partners</note>
    </ligand>
</feature>
<dbReference type="CDD" id="cd00381">
    <property type="entry name" value="IMPDH"/>
    <property type="match status" value="1"/>
</dbReference>
<feature type="binding site" description="in other chain" evidence="13 17">
    <location>
        <position position="317"/>
    </location>
    <ligand>
        <name>K(+)</name>
        <dbReference type="ChEBI" id="CHEBI:29103"/>
        <note>ligand shared between two tetrameric partners</note>
    </ligand>
</feature>
<keyword evidence="8 13" id="KW-0630">Potassium</keyword>
<feature type="binding site" description="in other chain" evidence="13 17">
    <location>
        <position position="314"/>
    </location>
    <ligand>
        <name>K(+)</name>
        <dbReference type="ChEBI" id="CHEBI:29103"/>
        <note>ligand shared between two tetrameric partners</note>
    </ligand>
</feature>
<comment type="catalytic activity">
    <reaction evidence="12 13 20">
        <text>IMP + NAD(+) + H2O = XMP + NADH + H(+)</text>
        <dbReference type="Rhea" id="RHEA:11708"/>
        <dbReference type="ChEBI" id="CHEBI:15377"/>
        <dbReference type="ChEBI" id="CHEBI:15378"/>
        <dbReference type="ChEBI" id="CHEBI:57464"/>
        <dbReference type="ChEBI" id="CHEBI:57540"/>
        <dbReference type="ChEBI" id="CHEBI:57945"/>
        <dbReference type="ChEBI" id="CHEBI:58053"/>
        <dbReference type="EC" id="1.1.1.205"/>
    </reaction>
</comment>
<dbReference type="CDD" id="cd04601">
    <property type="entry name" value="CBS_pair_IMPDH"/>
    <property type="match status" value="1"/>
</dbReference>
<keyword evidence="7 13" id="KW-0658">Purine biosynthesis</keyword>
<comment type="subunit">
    <text evidence="3 13">Homotetramer.</text>
</comment>
<evidence type="ECO:0000313" key="23">
    <source>
        <dbReference type="Proteomes" id="UP000631694"/>
    </source>
</evidence>
<comment type="similarity">
    <text evidence="2 13 19">Belongs to the IMPDH/GMPR family.</text>
</comment>
<name>A0A931I4A4_9HYPH</name>
<keyword evidence="4 13" id="KW-0479">Metal-binding</keyword>
<feature type="binding site" evidence="13">
    <location>
        <position position="482"/>
    </location>
    <ligand>
        <name>K(+)</name>
        <dbReference type="ChEBI" id="CHEBI:29103"/>
        <note>ligand shared between two tetrameric partners</note>
    </ligand>
</feature>
<keyword evidence="6 13" id="KW-0332">GMP biosynthesis</keyword>
<feature type="binding site" evidence="13 15">
    <location>
        <begin position="397"/>
        <end position="401"/>
    </location>
    <ligand>
        <name>IMP</name>
        <dbReference type="ChEBI" id="CHEBI:58053"/>
    </ligand>
</feature>
<evidence type="ECO:0000256" key="13">
    <source>
        <dbReference type="HAMAP-Rule" id="MF_01964"/>
    </source>
</evidence>
<evidence type="ECO:0000256" key="20">
    <source>
        <dbReference type="RuleBase" id="RU003928"/>
    </source>
</evidence>
<dbReference type="HAMAP" id="MF_01964">
    <property type="entry name" value="IMPDH"/>
    <property type="match status" value="1"/>
</dbReference>
<feature type="active site" description="Thioimidate intermediate" evidence="13 14">
    <location>
        <position position="317"/>
    </location>
</feature>
<evidence type="ECO:0000256" key="19">
    <source>
        <dbReference type="RuleBase" id="RU003927"/>
    </source>
</evidence>
<evidence type="ECO:0000256" key="2">
    <source>
        <dbReference type="ARBA" id="ARBA00005502"/>
    </source>
</evidence>
<dbReference type="EC" id="1.1.1.205" evidence="13 20"/>
<feature type="binding site" description="in other chain" evidence="13 17">
    <location>
        <position position="312"/>
    </location>
    <ligand>
        <name>K(+)</name>
        <dbReference type="ChEBI" id="CHEBI:29103"/>
        <note>ligand shared between two tetrameric partners</note>
    </ligand>
</feature>
<dbReference type="InterPro" id="IPR001093">
    <property type="entry name" value="IMP_DH_GMPRt"/>
</dbReference>
<dbReference type="InterPro" id="IPR005990">
    <property type="entry name" value="IMP_DH"/>
</dbReference>
<evidence type="ECO:0000256" key="3">
    <source>
        <dbReference type="ARBA" id="ARBA00011881"/>
    </source>
</evidence>
<dbReference type="SUPFAM" id="SSF51412">
    <property type="entry name" value="Inosine monophosphate dehydrogenase (IMPDH)"/>
    <property type="match status" value="1"/>
</dbReference>
<dbReference type="InterPro" id="IPR015875">
    <property type="entry name" value="IMP_DH/GMP_Rdtase_CS"/>
</dbReference>
<dbReference type="PANTHER" id="PTHR11911">
    <property type="entry name" value="INOSINE-5-MONOPHOSPHATE DEHYDROGENASE RELATED"/>
    <property type="match status" value="1"/>
</dbReference>
<accession>A0A931I4A4</accession>
<feature type="domain" description="CBS" evidence="21">
    <location>
        <begin position="166"/>
        <end position="223"/>
    </location>
</feature>
<feature type="binding site" evidence="13 15">
    <location>
        <position position="428"/>
    </location>
    <ligand>
        <name>IMP</name>
        <dbReference type="ChEBI" id="CHEBI:58053"/>
    </ligand>
</feature>
<evidence type="ECO:0000259" key="21">
    <source>
        <dbReference type="PROSITE" id="PS51371"/>
    </source>
</evidence>
<evidence type="ECO:0000256" key="16">
    <source>
        <dbReference type="PIRSR" id="PIRSR000130-3"/>
    </source>
</evidence>
<evidence type="ECO:0000313" key="22">
    <source>
        <dbReference type="EMBL" id="MBH0239013.1"/>
    </source>
</evidence>
<keyword evidence="9 13" id="KW-0560">Oxidoreductase</keyword>
<dbReference type="PROSITE" id="PS51371">
    <property type="entry name" value="CBS"/>
    <property type="match status" value="2"/>
</dbReference>
<dbReference type="PIRSF" id="PIRSF000130">
    <property type="entry name" value="IMPDH"/>
    <property type="match status" value="1"/>
</dbReference>
<feature type="binding site" evidence="16">
    <location>
        <begin position="260"/>
        <end position="262"/>
    </location>
    <ligand>
        <name>NAD(+)</name>
        <dbReference type="ChEBI" id="CHEBI:57540"/>
    </ligand>
</feature>
<dbReference type="AlphaFoldDB" id="A0A931I4A4"/>
<dbReference type="PANTHER" id="PTHR11911:SF111">
    <property type="entry name" value="INOSINE-5'-MONOPHOSPHATE DEHYDROGENASE"/>
    <property type="match status" value="1"/>
</dbReference>
<dbReference type="SMART" id="SM01240">
    <property type="entry name" value="IMPDH"/>
    <property type="match status" value="1"/>
</dbReference>
<organism evidence="22 23">
    <name type="scientific">Methylobrevis albus</name>
    <dbReference type="NCBI Taxonomy" id="2793297"/>
    <lineage>
        <taxon>Bacteria</taxon>
        <taxon>Pseudomonadati</taxon>
        <taxon>Pseudomonadota</taxon>
        <taxon>Alphaproteobacteria</taxon>
        <taxon>Hyphomicrobiales</taxon>
        <taxon>Pleomorphomonadaceae</taxon>
        <taxon>Methylobrevis</taxon>
    </lineage>
</organism>
<comment type="pathway">
    <text evidence="13 20">Purine metabolism; XMP biosynthesis via de novo pathway; XMP from IMP: step 1/1.</text>
</comment>
<dbReference type="SMART" id="SM00116">
    <property type="entry name" value="CBS"/>
    <property type="match status" value="2"/>
</dbReference>
<keyword evidence="23" id="KW-1185">Reference proteome</keyword>
<dbReference type="EMBL" id="JADZLT010000052">
    <property type="protein sequence ID" value="MBH0239013.1"/>
    <property type="molecule type" value="Genomic_DNA"/>
</dbReference>
<dbReference type="GO" id="GO:0006183">
    <property type="term" value="P:GTP biosynthetic process"/>
    <property type="evidence" value="ECO:0007669"/>
    <property type="project" value="TreeGrafter"/>
</dbReference>
<feature type="binding site" evidence="13">
    <location>
        <position position="484"/>
    </location>
    <ligand>
        <name>K(+)</name>
        <dbReference type="ChEBI" id="CHEBI:29103"/>
        <note>ligand shared between two tetrameric partners</note>
    </ligand>
</feature>
<evidence type="ECO:0000256" key="17">
    <source>
        <dbReference type="PIRSR" id="PIRSR000130-4"/>
    </source>
</evidence>
<protein>
    <recommendedName>
        <fullName evidence="13 20">Inosine-5'-monophosphate dehydrogenase</fullName>
        <shortName evidence="13">IMP dehydrogenase</shortName>
        <shortName evidence="13">IMPD</shortName>
        <shortName evidence="13">IMPDH</shortName>
        <ecNumber evidence="13 20">1.1.1.205</ecNumber>
    </recommendedName>
</protein>
<feature type="binding site" evidence="13">
    <location>
        <position position="260"/>
    </location>
    <ligand>
        <name>NAD(+)</name>
        <dbReference type="ChEBI" id="CHEBI:57540"/>
    </ligand>
</feature>
<gene>
    <name evidence="13 22" type="primary">guaB</name>
    <name evidence="22" type="ORF">I5731_14370</name>
</gene>
<dbReference type="InterPro" id="IPR013785">
    <property type="entry name" value="Aldolase_TIM"/>
</dbReference>
<keyword evidence="10 13" id="KW-0520">NAD</keyword>
<reference evidence="22" key="1">
    <citation type="submission" date="2020-12" db="EMBL/GenBank/DDBJ databases">
        <title>Methylobrevis albus sp. nov., isolated from fresh water lack sediment.</title>
        <authorList>
            <person name="Zou Q."/>
        </authorList>
    </citation>
    <scope>NUCLEOTIDE SEQUENCE</scope>
    <source>
        <strain evidence="22">L22</strain>
    </source>
</reference>
<evidence type="ECO:0000256" key="11">
    <source>
        <dbReference type="ARBA" id="ARBA00023122"/>
    </source>
</evidence>
<dbReference type="GO" id="GO:0006177">
    <property type="term" value="P:GMP biosynthetic process"/>
    <property type="evidence" value="ECO:0007669"/>
    <property type="project" value="UniProtKB-UniRule"/>
</dbReference>
<feature type="binding site" evidence="13 15">
    <location>
        <begin position="373"/>
        <end position="374"/>
    </location>
    <ligand>
        <name>IMP</name>
        <dbReference type="ChEBI" id="CHEBI:58053"/>
    </ligand>
</feature>
<feature type="binding site" evidence="13 16">
    <location>
        <begin position="310"/>
        <end position="312"/>
    </location>
    <ligand>
        <name>NAD(+)</name>
        <dbReference type="ChEBI" id="CHEBI:57540"/>
    </ligand>
</feature>
<dbReference type="GO" id="GO:0046872">
    <property type="term" value="F:metal ion binding"/>
    <property type="evidence" value="ECO:0007669"/>
    <property type="project" value="UniProtKB-UniRule"/>
</dbReference>
<feature type="active site" description="Proton acceptor" evidence="13 14">
    <location>
        <position position="413"/>
    </location>
</feature>
<dbReference type="Pfam" id="PF00571">
    <property type="entry name" value="CBS"/>
    <property type="match status" value="2"/>
</dbReference>
<feature type="binding site" evidence="13 15">
    <location>
        <begin position="350"/>
        <end position="352"/>
    </location>
    <ligand>
        <name>IMP</name>
        <dbReference type="ChEBI" id="CHEBI:58053"/>
    </ligand>
</feature>
<evidence type="ECO:0000256" key="8">
    <source>
        <dbReference type="ARBA" id="ARBA00022958"/>
    </source>
</evidence>
<dbReference type="PROSITE" id="PS00487">
    <property type="entry name" value="IMP_DH_GMP_RED"/>
    <property type="match status" value="1"/>
</dbReference>
<comment type="function">
    <text evidence="13">Catalyzes the conversion of inosine 5'-phosphate (IMP) to xanthosine 5'-phosphate (XMP), the first committed and rate-limiting step in the de novo synthesis of guanine nucleotides, and therefore plays an important role in the regulation of cell growth.</text>
</comment>
<evidence type="ECO:0000256" key="6">
    <source>
        <dbReference type="ARBA" id="ARBA00022749"/>
    </source>
</evidence>
<evidence type="ECO:0000256" key="4">
    <source>
        <dbReference type="ARBA" id="ARBA00022723"/>
    </source>
</evidence>
<dbReference type="GO" id="GO:0000166">
    <property type="term" value="F:nucleotide binding"/>
    <property type="evidence" value="ECO:0007669"/>
    <property type="project" value="UniProtKB-UniRule"/>
</dbReference>
<evidence type="ECO:0000256" key="15">
    <source>
        <dbReference type="PIRSR" id="PIRSR000130-2"/>
    </source>
</evidence>
<evidence type="ECO:0000256" key="14">
    <source>
        <dbReference type="PIRSR" id="PIRSR000130-1"/>
    </source>
</evidence>
<keyword evidence="5" id="KW-0677">Repeat</keyword>
<evidence type="ECO:0000256" key="7">
    <source>
        <dbReference type="ARBA" id="ARBA00022755"/>
    </source>
</evidence>
<evidence type="ECO:0000256" key="5">
    <source>
        <dbReference type="ARBA" id="ARBA00022737"/>
    </source>
</evidence>
<dbReference type="RefSeq" id="WP_197312091.1">
    <property type="nucleotide sequence ID" value="NZ_JADZLT010000052.1"/>
</dbReference>
<dbReference type="Pfam" id="PF00478">
    <property type="entry name" value="IMPDH"/>
    <property type="match status" value="1"/>
</dbReference>
<dbReference type="Proteomes" id="UP000631694">
    <property type="component" value="Unassembled WGS sequence"/>
</dbReference>
<comment type="activity regulation">
    <text evidence="13">Mycophenolic acid (MPA) is a non-competitive inhibitor that prevents formation of the closed enzyme conformation by binding to the same site as the amobile flap. In contrast, mizoribine monophosphate (MZP) is a competitive inhibitor that induces the closed conformation. MPA is a potent inhibitor of mammalian IMPDHs but a poor inhibitor of the bacterial enzymes. MZP is a more potent inhibitor of bacterial IMPDH.</text>
</comment>
<dbReference type="InterPro" id="IPR000644">
    <property type="entry name" value="CBS_dom"/>
</dbReference>
<feature type="domain" description="CBS" evidence="21">
    <location>
        <begin position="99"/>
        <end position="164"/>
    </location>
</feature>
<evidence type="ECO:0000256" key="1">
    <source>
        <dbReference type="ARBA" id="ARBA00001958"/>
    </source>
</evidence>
<evidence type="ECO:0000256" key="12">
    <source>
        <dbReference type="ARBA" id="ARBA00048028"/>
    </source>
</evidence>
<dbReference type="GO" id="GO:0003938">
    <property type="term" value="F:IMP dehydrogenase activity"/>
    <property type="evidence" value="ECO:0007669"/>
    <property type="project" value="UniProtKB-UniRule"/>
</dbReference>
<dbReference type="InterPro" id="IPR046342">
    <property type="entry name" value="CBS_dom_sf"/>
</dbReference>
<dbReference type="SUPFAM" id="SSF54631">
    <property type="entry name" value="CBS-domain pair"/>
    <property type="match status" value="1"/>
</dbReference>
<dbReference type="FunFam" id="3.20.20.70:FF:000003">
    <property type="entry name" value="GMP reductase"/>
    <property type="match status" value="1"/>
</dbReference>
<comment type="caution">
    <text evidence="13">Lacks conserved residue(s) required for the propagation of feature annotation.</text>
</comment>
<evidence type="ECO:0000256" key="18">
    <source>
        <dbReference type="PROSITE-ProRule" id="PRU00703"/>
    </source>
</evidence>
<evidence type="ECO:0000256" key="10">
    <source>
        <dbReference type="ARBA" id="ARBA00023027"/>
    </source>
</evidence>
<dbReference type="Gene3D" id="3.20.20.70">
    <property type="entry name" value="Aldolase class I"/>
    <property type="match status" value="1"/>
</dbReference>
<proteinExistence type="inferred from homology"/>
<evidence type="ECO:0000256" key="9">
    <source>
        <dbReference type="ARBA" id="ARBA00023002"/>
    </source>
</evidence>
<feature type="binding site" evidence="13 15">
    <location>
        <position position="315"/>
    </location>
    <ligand>
        <name>IMP</name>
        <dbReference type="ChEBI" id="CHEBI:58053"/>
    </ligand>
</feature>
<dbReference type="NCBIfam" id="TIGR01302">
    <property type="entry name" value="IMP_dehydrog"/>
    <property type="match status" value="1"/>
</dbReference>
<sequence>MAIFFDPAHGGSLGLTFDDVLLLPGHSEVLPSDTDLRTRLTREIDIRIPIISSAMDTVTEARLAIAMAQAGGLGVIHRNLTPEIQAEHVRQVKKFESGMVVNPVVIGPHATLEQALGLMKSFRISGIPVVENGGAGGQVVGKLVGILTNRDVRFATNPNQPVSELMTKDNLITVQDGVSQDEAKRLLHSHRIEKLLVVDESYRCIGLITVKDIEKAQLHPNAAKDDQGRLRVAAATTVGDAGYERSQRLIDAGVDILVVDTAHGHSERVLDAVRRVKRISNRTQILAGNVATADATKALIDAGADAVKVGIGPGSICTTRIVAGVGVPQLTAIMESVKAAQDADVPVIADGGIRFSGDIAKALAAGASAVMIGSLFAGTEESPGEVYLHQGRSFKAYRGMGSVGAMARGSADRYFQSEVTDALKLVPEGIEGQVPYKGPVASILHQLTGGVRAAMGYVGAHTLEELRDKGRFIRISPAGMRESHAHDVAITRESPNYPGNV</sequence>